<reference evidence="1" key="1">
    <citation type="journal article" date="2020" name="Stud. Mycol.">
        <title>101 Dothideomycetes genomes: a test case for predicting lifestyles and emergence of pathogens.</title>
        <authorList>
            <person name="Haridas S."/>
            <person name="Albert R."/>
            <person name="Binder M."/>
            <person name="Bloem J."/>
            <person name="Labutti K."/>
            <person name="Salamov A."/>
            <person name="Andreopoulos B."/>
            <person name="Baker S."/>
            <person name="Barry K."/>
            <person name="Bills G."/>
            <person name="Bluhm B."/>
            <person name="Cannon C."/>
            <person name="Castanera R."/>
            <person name="Culley D."/>
            <person name="Daum C."/>
            <person name="Ezra D."/>
            <person name="Gonzalez J."/>
            <person name="Henrissat B."/>
            <person name="Kuo A."/>
            <person name="Liang C."/>
            <person name="Lipzen A."/>
            <person name="Lutzoni F."/>
            <person name="Magnuson J."/>
            <person name="Mondo S."/>
            <person name="Nolan M."/>
            <person name="Ohm R."/>
            <person name="Pangilinan J."/>
            <person name="Park H.-J."/>
            <person name="Ramirez L."/>
            <person name="Alfaro M."/>
            <person name="Sun H."/>
            <person name="Tritt A."/>
            <person name="Yoshinaga Y."/>
            <person name="Zwiers L.-H."/>
            <person name="Turgeon B."/>
            <person name="Goodwin S."/>
            <person name="Spatafora J."/>
            <person name="Crous P."/>
            <person name="Grigoriev I."/>
        </authorList>
    </citation>
    <scope>NUCLEOTIDE SEQUENCE</scope>
    <source>
        <strain evidence="1">CBS 183.55</strain>
    </source>
</reference>
<protein>
    <submittedName>
        <fullName evidence="1">Uncharacterized protein</fullName>
    </submittedName>
</protein>
<evidence type="ECO:0000313" key="2">
    <source>
        <dbReference type="Proteomes" id="UP000800082"/>
    </source>
</evidence>
<dbReference type="Proteomes" id="UP000800082">
    <property type="component" value="Unassembled WGS sequence"/>
</dbReference>
<keyword evidence="2" id="KW-1185">Reference proteome</keyword>
<organism evidence="1 2">
    <name type="scientific">Didymella exigua CBS 183.55</name>
    <dbReference type="NCBI Taxonomy" id="1150837"/>
    <lineage>
        <taxon>Eukaryota</taxon>
        <taxon>Fungi</taxon>
        <taxon>Dikarya</taxon>
        <taxon>Ascomycota</taxon>
        <taxon>Pezizomycotina</taxon>
        <taxon>Dothideomycetes</taxon>
        <taxon>Pleosporomycetidae</taxon>
        <taxon>Pleosporales</taxon>
        <taxon>Pleosporineae</taxon>
        <taxon>Didymellaceae</taxon>
        <taxon>Didymella</taxon>
    </lineage>
</organism>
<name>A0A6A5RIM7_9PLEO</name>
<dbReference type="RefSeq" id="XP_033447701.1">
    <property type="nucleotide sequence ID" value="XM_033598104.1"/>
</dbReference>
<dbReference type="GeneID" id="54355771"/>
<dbReference type="AlphaFoldDB" id="A0A6A5RIM7"/>
<dbReference type="EMBL" id="ML978972">
    <property type="protein sequence ID" value="KAF1927449.1"/>
    <property type="molecule type" value="Genomic_DNA"/>
</dbReference>
<accession>A0A6A5RIM7</accession>
<evidence type="ECO:0000313" key="1">
    <source>
        <dbReference type="EMBL" id="KAF1927449.1"/>
    </source>
</evidence>
<gene>
    <name evidence="1" type="ORF">M421DRAFT_93297</name>
</gene>
<proteinExistence type="predicted"/>
<sequence length="177" mass="19159">MPYIQQAPRTPQSTLLRPTGPWANLSFSSRGKQADDHYAVDDSQRCWHFALRRSRAAREVTGGSLAGSLQVSDVRVVKSADVEHGIIDCRKAAGVDAAAIARPSTIASAALLEVFVLGCAVEREKLVTATISSCPTIFHFVRPAQRNRTDSASVVPECASSLRSTAHDGDERRVLCR</sequence>